<dbReference type="Pfam" id="PF12362">
    <property type="entry name" value="DUF3646"/>
    <property type="match status" value="1"/>
</dbReference>
<accession>A0A8J6Z2I8</accession>
<feature type="domain" description="DNA polymerase III subunit gamma/ tau C-terminal" evidence="1">
    <location>
        <begin position="31"/>
        <end position="143"/>
    </location>
</feature>
<sequence length="174" mass="18400">APRPLRVSGGQAAGARPVAQAAAPGALDAYPDFAAVLDLIREKRDMHLLVEAETGIRLVSYSPGRIEFTPAPGAARDLASKLGTRLQQWTGARWAVSVSNAGGAPSLAETRLSEKEEALLRARTHPGIAAVLSALPQARLVEILPPVRPEEAAAAEALPGIEEVDEDWDPFEDD</sequence>
<dbReference type="EMBL" id="JACVXA010000096">
    <property type="protein sequence ID" value="MBE3640476.1"/>
    <property type="molecule type" value="Genomic_DNA"/>
</dbReference>
<evidence type="ECO:0000313" key="3">
    <source>
        <dbReference type="Proteomes" id="UP000609121"/>
    </source>
</evidence>
<evidence type="ECO:0000259" key="1">
    <source>
        <dbReference type="Pfam" id="PF12362"/>
    </source>
</evidence>
<dbReference type="InterPro" id="IPR022107">
    <property type="entry name" value="DNA_pol_III_gamma/tau_C"/>
</dbReference>
<gene>
    <name evidence="2" type="ORF">ICN82_19915</name>
</gene>
<keyword evidence="3" id="KW-1185">Reference proteome</keyword>
<protein>
    <submittedName>
        <fullName evidence="2">DNA polymerase III subunit gamma/tau</fullName>
        <ecNumber evidence="2">2.7.7.7</ecNumber>
    </submittedName>
</protein>
<keyword evidence="2" id="KW-0808">Transferase</keyword>
<name>A0A8J6Z2I8_9RHOB</name>
<dbReference type="GO" id="GO:0003887">
    <property type="term" value="F:DNA-directed DNA polymerase activity"/>
    <property type="evidence" value="ECO:0007669"/>
    <property type="project" value="UniProtKB-EC"/>
</dbReference>
<organism evidence="2 3">
    <name type="scientific">Mangrovicoccus algicola</name>
    <dbReference type="NCBI Taxonomy" id="2771008"/>
    <lineage>
        <taxon>Bacteria</taxon>
        <taxon>Pseudomonadati</taxon>
        <taxon>Pseudomonadota</taxon>
        <taxon>Alphaproteobacteria</taxon>
        <taxon>Rhodobacterales</taxon>
        <taxon>Paracoccaceae</taxon>
        <taxon>Mangrovicoccus</taxon>
    </lineage>
</organism>
<feature type="non-terminal residue" evidence="2">
    <location>
        <position position="1"/>
    </location>
</feature>
<keyword evidence="2" id="KW-0548">Nucleotidyltransferase</keyword>
<dbReference type="Proteomes" id="UP000609121">
    <property type="component" value="Unassembled WGS sequence"/>
</dbReference>
<dbReference type="AlphaFoldDB" id="A0A8J6Z2I8"/>
<comment type="caution">
    <text evidence="2">The sequence shown here is derived from an EMBL/GenBank/DDBJ whole genome shotgun (WGS) entry which is preliminary data.</text>
</comment>
<proteinExistence type="predicted"/>
<dbReference type="EC" id="2.7.7.7" evidence="2"/>
<reference evidence="2" key="1">
    <citation type="submission" date="2020-09" db="EMBL/GenBank/DDBJ databases">
        <title>A novel bacterium of genus Mangrovicoccus, isolated from South China Sea.</title>
        <authorList>
            <person name="Huang H."/>
            <person name="Mo K."/>
            <person name="Hu Y."/>
        </authorList>
    </citation>
    <scope>NUCLEOTIDE SEQUENCE</scope>
    <source>
        <strain evidence="2">HB182678</strain>
    </source>
</reference>
<evidence type="ECO:0000313" key="2">
    <source>
        <dbReference type="EMBL" id="MBE3640476.1"/>
    </source>
</evidence>